<evidence type="ECO:0000313" key="2">
    <source>
        <dbReference type="EMBL" id="MBU7596582.1"/>
    </source>
</evidence>
<sequence>MKVWPRLRSSSALWGAPLALAVTVFYYFSVTSAYVADESYGYAPGIVSYSLSSMYPFAYAVAAAFGSWESGRLVRASIWDVGPVRSRYRVAFDALIPVVGLSVLMVVLPVVLALVQWGAYPTLGSMRPLLLAVALCAAYAVLGFAVGLWVRPEVASPLLTVLVYLAVAYPVALDTFWLRHVTGQYPHALSYGEVATWQSMAAHALPACALAGALAVLWLPVGKLAQRALVGVLMVAVASVAAWSIAREWGPTPPVETRAAELACVGTRPKVCMPKGSGEDAGAVGADVREVLHRLRNVGISASPEKVTDTLIDGRYPKESTDSVWQLALTKGSRDGLVRYQTVRQAVAFPCTMPDIHASRMVVGWAAAAAGEQQTFRSLLREDPSHDAREQRALEEAVSRVRSRTADEQRDWYRVMRAKACADRGRDS</sequence>
<name>A0A949JAQ2_9ACTN</name>
<keyword evidence="1" id="KW-0812">Transmembrane</keyword>
<reference evidence="2" key="1">
    <citation type="submission" date="2021-06" db="EMBL/GenBank/DDBJ databases">
        <title>Sequencing of actinobacteria type strains.</title>
        <authorList>
            <person name="Nguyen G.-S."/>
            <person name="Wentzel A."/>
        </authorList>
    </citation>
    <scope>NUCLEOTIDE SEQUENCE</scope>
    <source>
        <strain evidence="2">P38-E01</strain>
    </source>
</reference>
<comment type="caution">
    <text evidence="2">The sequence shown here is derived from an EMBL/GenBank/DDBJ whole genome shotgun (WGS) entry which is preliminary data.</text>
</comment>
<protein>
    <submittedName>
        <fullName evidence="2">Uncharacterized protein</fullName>
    </submittedName>
</protein>
<feature type="transmembrane region" description="Helical" evidence="1">
    <location>
        <begin position="129"/>
        <end position="150"/>
    </location>
</feature>
<gene>
    <name evidence="2" type="ORF">JGS22_002750</name>
</gene>
<evidence type="ECO:0000256" key="1">
    <source>
        <dbReference type="SAM" id="Phobius"/>
    </source>
</evidence>
<feature type="transmembrane region" description="Helical" evidence="1">
    <location>
        <begin position="200"/>
        <end position="221"/>
    </location>
</feature>
<feature type="transmembrane region" description="Helical" evidence="1">
    <location>
        <begin position="228"/>
        <end position="246"/>
    </location>
</feature>
<accession>A0A949JAQ2</accession>
<dbReference type="Proteomes" id="UP000694501">
    <property type="component" value="Unassembled WGS sequence"/>
</dbReference>
<keyword evidence="3" id="KW-1185">Reference proteome</keyword>
<organism evidence="2 3">
    <name type="scientific">Streptomyces tardus</name>
    <dbReference type="NCBI Taxonomy" id="2780544"/>
    <lineage>
        <taxon>Bacteria</taxon>
        <taxon>Bacillati</taxon>
        <taxon>Actinomycetota</taxon>
        <taxon>Actinomycetes</taxon>
        <taxon>Kitasatosporales</taxon>
        <taxon>Streptomycetaceae</taxon>
        <taxon>Streptomyces</taxon>
    </lineage>
</organism>
<keyword evidence="1" id="KW-1133">Transmembrane helix</keyword>
<feature type="transmembrane region" description="Helical" evidence="1">
    <location>
        <begin position="46"/>
        <end position="68"/>
    </location>
</feature>
<feature type="transmembrane region" description="Helical" evidence="1">
    <location>
        <begin position="12"/>
        <end position="34"/>
    </location>
</feature>
<feature type="transmembrane region" description="Helical" evidence="1">
    <location>
        <begin position="162"/>
        <end position="180"/>
    </location>
</feature>
<dbReference type="EMBL" id="JAELVF020000001">
    <property type="protein sequence ID" value="MBU7596582.1"/>
    <property type="molecule type" value="Genomic_DNA"/>
</dbReference>
<proteinExistence type="predicted"/>
<dbReference type="AlphaFoldDB" id="A0A949JAQ2"/>
<evidence type="ECO:0000313" key="3">
    <source>
        <dbReference type="Proteomes" id="UP000694501"/>
    </source>
</evidence>
<feature type="transmembrane region" description="Helical" evidence="1">
    <location>
        <begin position="94"/>
        <end position="117"/>
    </location>
</feature>
<keyword evidence="1" id="KW-0472">Membrane</keyword>
<dbReference type="RefSeq" id="WP_211041274.1">
    <property type="nucleotide sequence ID" value="NZ_JAELVF020000001.1"/>
</dbReference>